<dbReference type="AlphaFoldDB" id="A0A433QUA4"/>
<reference evidence="1 2" key="1">
    <citation type="journal article" date="2018" name="New Phytol.">
        <title>Phylogenomics of Endogonaceae and evolution of mycorrhizas within Mucoromycota.</title>
        <authorList>
            <person name="Chang Y."/>
            <person name="Desiro A."/>
            <person name="Na H."/>
            <person name="Sandor L."/>
            <person name="Lipzen A."/>
            <person name="Clum A."/>
            <person name="Barry K."/>
            <person name="Grigoriev I.V."/>
            <person name="Martin F.M."/>
            <person name="Stajich J.E."/>
            <person name="Smith M.E."/>
            <person name="Bonito G."/>
            <person name="Spatafora J.W."/>
        </authorList>
    </citation>
    <scope>NUCLEOTIDE SEQUENCE [LARGE SCALE GENOMIC DNA]</scope>
    <source>
        <strain evidence="1 2">AD002</strain>
    </source>
</reference>
<dbReference type="PANTHER" id="PTHR14187:SF5">
    <property type="entry name" value="HEAT SHOCK 70 KDA PROTEIN 12A"/>
    <property type="match status" value="1"/>
</dbReference>
<sequence>MIHTEIFICILQSLGDNPYSMASFMPSQGSQTHTQPVFGLQARLIVAIDFGTTHSGYGMVHIGDSSNIIESKYSWPDQPAQYPKNLTALRYKCDSNTSSPSVQSWGYSGI</sequence>
<dbReference type="EMBL" id="RBNJ01001286">
    <property type="protein sequence ID" value="RUS33328.1"/>
    <property type="molecule type" value="Genomic_DNA"/>
</dbReference>
<name>A0A433QUA4_9FUNG</name>
<accession>A0A433QUA4</accession>
<organism evidence="1 2">
    <name type="scientific">Jimgerdemannia flammicorona</name>
    <dbReference type="NCBI Taxonomy" id="994334"/>
    <lineage>
        <taxon>Eukaryota</taxon>
        <taxon>Fungi</taxon>
        <taxon>Fungi incertae sedis</taxon>
        <taxon>Mucoromycota</taxon>
        <taxon>Mucoromycotina</taxon>
        <taxon>Endogonomycetes</taxon>
        <taxon>Endogonales</taxon>
        <taxon>Endogonaceae</taxon>
        <taxon>Jimgerdemannia</taxon>
    </lineage>
</organism>
<proteinExistence type="predicted"/>
<gene>
    <name evidence="1" type="ORF">BC938DRAFT_472110</name>
</gene>
<evidence type="ECO:0000313" key="2">
    <source>
        <dbReference type="Proteomes" id="UP000274822"/>
    </source>
</evidence>
<evidence type="ECO:0000313" key="1">
    <source>
        <dbReference type="EMBL" id="RUS33328.1"/>
    </source>
</evidence>
<protein>
    <submittedName>
        <fullName evidence="1">Uncharacterized protein</fullName>
    </submittedName>
</protein>
<dbReference type="Proteomes" id="UP000274822">
    <property type="component" value="Unassembled WGS sequence"/>
</dbReference>
<dbReference type="PANTHER" id="PTHR14187">
    <property type="entry name" value="ALPHA KINASE/ELONGATION FACTOR 2 KINASE"/>
    <property type="match status" value="1"/>
</dbReference>
<comment type="caution">
    <text evidence="1">The sequence shown here is derived from an EMBL/GenBank/DDBJ whole genome shotgun (WGS) entry which is preliminary data.</text>
</comment>
<keyword evidence="2" id="KW-1185">Reference proteome</keyword>